<dbReference type="GO" id="GO:0005634">
    <property type="term" value="C:nucleus"/>
    <property type="evidence" value="ECO:0007669"/>
    <property type="project" value="TreeGrafter"/>
</dbReference>
<feature type="domain" description="Xylanolytic transcriptional activator regulatory" evidence="7">
    <location>
        <begin position="345"/>
        <end position="419"/>
    </location>
</feature>
<proteinExistence type="predicted"/>
<comment type="caution">
    <text evidence="8">The sequence shown here is derived from an EMBL/GenBank/DDBJ whole genome shotgun (WGS) entry which is preliminary data.</text>
</comment>
<evidence type="ECO:0000313" key="9">
    <source>
        <dbReference type="Proteomes" id="UP000310421"/>
    </source>
</evidence>
<keyword evidence="1" id="KW-0479">Metal-binding</keyword>
<evidence type="ECO:0000313" key="8">
    <source>
        <dbReference type="EMBL" id="THW57866.1"/>
    </source>
</evidence>
<evidence type="ECO:0000259" key="7">
    <source>
        <dbReference type="SMART" id="SM00906"/>
    </source>
</evidence>
<protein>
    <recommendedName>
        <fullName evidence="7">Xylanolytic transcriptional activator regulatory domain-containing protein</fullName>
    </recommendedName>
</protein>
<dbReference type="SMART" id="SM00906">
    <property type="entry name" value="Fungal_trans"/>
    <property type="match status" value="1"/>
</dbReference>
<dbReference type="GO" id="GO:0008270">
    <property type="term" value="F:zinc ion binding"/>
    <property type="evidence" value="ECO:0007669"/>
    <property type="project" value="InterPro"/>
</dbReference>
<dbReference type="InterPro" id="IPR007219">
    <property type="entry name" value="XnlR_reg_dom"/>
</dbReference>
<evidence type="ECO:0000256" key="3">
    <source>
        <dbReference type="ARBA" id="ARBA00023015"/>
    </source>
</evidence>
<keyword evidence="5" id="KW-0804">Transcription</keyword>
<accession>A0A4S8YYY8</accession>
<keyword evidence="3" id="KW-0805">Transcription regulation</keyword>
<dbReference type="AlphaFoldDB" id="A0A4S8YYY8"/>
<dbReference type="GO" id="GO:0006351">
    <property type="term" value="P:DNA-templated transcription"/>
    <property type="evidence" value="ECO:0007669"/>
    <property type="project" value="InterPro"/>
</dbReference>
<sequence length="626" mass="71757">MSENATSSEATPNSVDGRVVKRVRRQRVQLSCGECRAKKVSSAFVRFLRLLMCVLSSYHATAIGLARDVSRPGGHICAFMARKMVNRRWRTSSLGVSDKLRLQTTMKFAVCVPKLNSFGACLVSRPASSPLYQHLRRRCPRLKAQLNNPKMRFLLGKFINHRTIRRIEPHAYTMLSIACSNSLSRNQIPELYPFISGSVEVWLKPAGVHLEKYNVTSPPENLSSLDLLLPSKDDTDILVKFYLDHCEQLHRVIHVPTFAREYAKFWVPNERRSPATTALVLSMITISASTSSLGANRRNDSAKWLMACEDWSKRQSPKRHRLIHYQIACLVYLAKRINMIHKKRFWSESALLVQRAMIDGLHDDTLLSRDDGTFATEMRRRIWFTIRELDLQNSYEHGLPTLLHNIDSHVPPPSNIEDEAFDEALADLPGAEPVEHYTGTSYQALSAQSWAVRVDISRRLYSPALSQSLTYDEVLHYTHELTRHIAKLPSWGSCSQKGLHKVTNAFLQFQLMECILAIHRPYLNCDNSKHPLSEDVCHRVSRDILLLNLELKDLGLQSLAQVREDLLLACLSLARVTMLQPMCKSKCYNIFKFMAHRGSRRFQQRHHELLLCYHRSAGAMRTDYRK</sequence>
<gene>
    <name evidence="8" type="ORF">D6D20_07650</name>
</gene>
<dbReference type="Proteomes" id="UP000310421">
    <property type="component" value="Unassembled WGS sequence"/>
</dbReference>
<dbReference type="GO" id="GO:0001228">
    <property type="term" value="F:DNA-binding transcription activator activity, RNA polymerase II-specific"/>
    <property type="evidence" value="ECO:0007669"/>
    <property type="project" value="TreeGrafter"/>
</dbReference>
<dbReference type="PANTHER" id="PTHR31944">
    <property type="entry name" value="HEME-RESPONSIVE ZINC FINGER TRANSCRIPTION FACTOR HAP1"/>
    <property type="match status" value="1"/>
</dbReference>
<keyword evidence="2" id="KW-0862">Zinc</keyword>
<dbReference type="EMBL" id="QZAN01000107">
    <property type="protein sequence ID" value="THW57866.1"/>
    <property type="molecule type" value="Genomic_DNA"/>
</dbReference>
<reference evidence="8 9" key="1">
    <citation type="submission" date="2018-10" db="EMBL/GenBank/DDBJ databases">
        <title>Fifty Aureobasidium pullulans genomes reveal a recombining polyextremotolerant generalist.</title>
        <authorList>
            <person name="Gostincar C."/>
            <person name="Turk M."/>
            <person name="Zajc J."/>
            <person name="Gunde-Cimerman N."/>
        </authorList>
    </citation>
    <scope>NUCLEOTIDE SEQUENCE [LARGE SCALE GENOMIC DNA]</scope>
    <source>
        <strain evidence="8 9">EXF-10751</strain>
    </source>
</reference>
<evidence type="ECO:0000256" key="4">
    <source>
        <dbReference type="ARBA" id="ARBA00023125"/>
    </source>
</evidence>
<evidence type="ECO:0000256" key="5">
    <source>
        <dbReference type="ARBA" id="ARBA00023163"/>
    </source>
</evidence>
<dbReference type="Pfam" id="PF04082">
    <property type="entry name" value="Fungal_trans"/>
    <property type="match status" value="1"/>
</dbReference>
<evidence type="ECO:0000256" key="2">
    <source>
        <dbReference type="ARBA" id="ARBA00022833"/>
    </source>
</evidence>
<keyword evidence="4" id="KW-0238">DNA-binding</keyword>
<evidence type="ECO:0000256" key="6">
    <source>
        <dbReference type="ARBA" id="ARBA00023242"/>
    </source>
</evidence>
<dbReference type="GO" id="GO:0000978">
    <property type="term" value="F:RNA polymerase II cis-regulatory region sequence-specific DNA binding"/>
    <property type="evidence" value="ECO:0007669"/>
    <property type="project" value="TreeGrafter"/>
</dbReference>
<dbReference type="PANTHER" id="PTHR31944:SF130">
    <property type="entry name" value="ZN(II)2CYS6 TRANSCRIPTION FACTO (EUROFUNG)"/>
    <property type="match status" value="1"/>
</dbReference>
<dbReference type="CDD" id="cd12148">
    <property type="entry name" value="fungal_TF_MHR"/>
    <property type="match status" value="1"/>
</dbReference>
<evidence type="ECO:0000256" key="1">
    <source>
        <dbReference type="ARBA" id="ARBA00022723"/>
    </source>
</evidence>
<keyword evidence="6" id="KW-0539">Nucleus</keyword>
<dbReference type="InterPro" id="IPR051430">
    <property type="entry name" value="Fungal_TF_Env_Response"/>
</dbReference>
<name>A0A4S8YYY8_AURPU</name>
<organism evidence="8 9">
    <name type="scientific">Aureobasidium pullulans</name>
    <name type="common">Black yeast</name>
    <name type="synonym">Pullularia pullulans</name>
    <dbReference type="NCBI Taxonomy" id="5580"/>
    <lineage>
        <taxon>Eukaryota</taxon>
        <taxon>Fungi</taxon>
        <taxon>Dikarya</taxon>
        <taxon>Ascomycota</taxon>
        <taxon>Pezizomycotina</taxon>
        <taxon>Dothideomycetes</taxon>
        <taxon>Dothideomycetidae</taxon>
        <taxon>Dothideales</taxon>
        <taxon>Saccotheciaceae</taxon>
        <taxon>Aureobasidium</taxon>
    </lineage>
</organism>